<dbReference type="PANTHER" id="PTHR30615:SF8">
    <property type="entry name" value="UPF0047 PROTEIN C4A8.02C"/>
    <property type="match status" value="1"/>
</dbReference>
<reference evidence="2 3" key="1">
    <citation type="submission" date="2018-05" db="EMBL/GenBank/DDBJ databases">
        <title>Reference genomes for bee gut microbiota database.</title>
        <authorList>
            <person name="Ellegaard K.M."/>
        </authorList>
    </citation>
    <scope>NUCLEOTIDE SEQUENCE [LARGE SCALE GENOMIC DNA]</scope>
    <source>
        <strain evidence="2 3">ESL0284</strain>
    </source>
</reference>
<dbReference type="InterPro" id="IPR001602">
    <property type="entry name" value="UPF0047_YjbQ-like"/>
</dbReference>
<keyword evidence="3" id="KW-1185">Reference proteome</keyword>
<evidence type="ECO:0000313" key="2">
    <source>
        <dbReference type="EMBL" id="PXY98929.1"/>
    </source>
</evidence>
<dbReference type="InterPro" id="IPR035917">
    <property type="entry name" value="YjbQ-like_sf"/>
</dbReference>
<dbReference type="RefSeq" id="WP_110439521.1">
    <property type="nucleotide sequence ID" value="NZ_CP046393.1"/>
</dbReference>
<dbReference type="NCBIfam" id="TIGR00149">
    <property type="entry name" value="TIGR00149_YjbQ"/>
    <property type="match status" value="1"/>
</dbReference>
<evidence type="ECO:0008006" key="4">
    <source>
        <dbReference type="Google" id="ProtNLM"/>
    </source>
</evidence>
<accession>A0A318N053</accession>
<comment type="similarity">
    <text evidence="1">Belongs to the UPF0047 family.</text>
</comment>
<organism evidence="2 3">
    <name type="scientific">Commensalibacter melissae</name>
    <dbReference type="NCBI Taxonomy" id="2070537"/>
    <lineage>
        <taxon>Bacteria</taxon>
        <taxon>Pseudomonadati</taxon>
        <taxon>Pseudomonadota</taxon>
        <taxon>Alphaproteobacteria</taxon>
        <taxon>Acetobacterales</taxon>
        <taxon>Acetobacteraceae</taxon>
    </lineage>
</organism>
<comment type="caution">
    <text evidence="2">The sequence shown here is derived from an EMBL/GenBank/DDBJ whole genome shotgun (WGS) entry which is preliminary data.</text>
</comment>
<sequence>MKQQVGKLSVKTQGQGLTMITADLSSWILRSAINTGLLTIWCKHTSASLTVQENTDISVRSDILNYFNDLVPENRSYQHTDEGSDDMPAHLKTMLTETSLSIPVIDRKLSLGPWQAVYLFEHRKRPHIRELVLHVMGN</sequence>
<dbReference type="Gene3D" id="2.60.120.460">
    <property type="entry name" value="YjbQ-like"/>
    <property type="match status" value="1"/>
</dbReference>
<dbReference type="OrthoDB" id="9801725at2"/>
<name>A0A318N053_9PROT</name>
<proteinExistence type="inferred from homology"/>
<evidence type="ECO:0000256" key="1">
    <source>
        <dbReference type="ARBA" id="ARBA00005534"/>
    </source>
</evidence>
<dbReference type="PIRSF" id="PIRSF004681">
    <property type="entry name" value="UCP004681"/>
    <property type="match status" value="1"/>
</dbReference>
<protein>
    <recommendedName>
        <fullName evidence="4">Secondary thiamine-phosphate synthase enzyme</fullName>
    </recommendedName>
</protein>
<dbReference type="SUPFAM" id="SSF111038">
    <property type="entry name" value="YjbQ-like"/>
    <property type="match status" value="1"/>
</dbReference>
<evidence type="ECO:0000313" key="3">
    <source>
        <dbReference type="Proteomes" id="UP000247565"/>
    </source>
</evidence>
<dbReference type="PANTHER" id="PTHR30615">
    <property type="entry name" value="UNCHARACTERIZED PROTEIN YJBQ-RELATED"/>
    <property type="match status" value="1"/>
</dbReference>
<dbReference type="Pfam" id="PF01894">
    <property type="entry name" value="YjbQ"/>
    <property type="match status" value="1"/>
</dbReference>
<dbReference type="Proteomes" id="UP000247565">
    <property type="component" value="Unassembled WGS sequence"/>
</dbReference>
<dbReference type="EMBL" id="QGLT01000005">
    <property type="protein sequence ID" value="PXY98929.1"/>
    <property type="molecule type" value="Genomic_DNA"/>
</dbReference>
<gene>
    <name evidence="2" type="ORF">DK869_08140</name>
</gene>
<dbReference type="AlphaFoldDB" id="A0A318N053"/>